<accession>A0AC34GNM7</accession>
<name>A0AC34GNM7_9BILA</name>
<dbReference type="WBParaSite" id="ES5_v2.g5322.t1">
    <property type="protein sequence ID" value="ES5_v2.g5322.t1"/>
    <property type="gene ID" value="ES5_v2.g5322"/>
</dbReference>
<dbReference type="Proteomes" id="UP000887579">
    <property type="component" value="Unplaced"/>
</dbReference>
<proteinExistence type="predicted"/>
<organism evidence="1 2">
    <name type="scientific">Panagrolaimus sp. ES5</name>
    <dbReference type="NCBI Taxonomy" id="591445"/>
    <lineage>
        <taxon>Eukaryota</taxon>
        <taxon>Metazoa</taxon>
        <taxon>Ecdysozoa</taxon>
        <taxon>Nematoda</taxon>
        <taxon>Chromadorea</taxon>
        <taxon>Rhabditida</taxon>
        <taxon>Tylenchina</taxon>
        <taxon>Panagrolaimomorpha</taxon>
        <taxon>Panagrolaimoidea</taxon>
        <taxon>Panagrolaimidae</taxon>
        <taxon>Panagrolaimus</taxon>
    </lineage>
</organism>
<sequence>MPVAANRQVVNDALLSEIEANSIIKCLQKAVDELETSPKDYKNFRHLYLAEYNVRVLAEDYMEKVQKNLIPKNELTYKTATRFASNRTAIDVIKDAEKESLKQPNKLSNERYAEMLIKTAKDCVDSAYMLAFFRKTLRENATFERILDNQDEMKQGINLLVHNMHLNNQQPPPPPVAAAVATIPFQNAEQNNFLPRLETAPTCASGRQNALPSLNTVPPPARINAERPSWIVPENQCRNIYNSNLTAETFTRAYLLQLFNRCELMLPLKSITMEKKTEFLLVARHFFQNSGTDWEHTFEKVMKNLRFQKRQNVFKNLNENIGYGVTSDEIDFYFTVPWNNQSQCYSHKDCSVGSRLAATRLCGNFRIPAKCGNSFEFILLTEKSGRVSNVRKLMQNGQMMSIQN</sequence>
<evidence type="ECO:0000313" key="2">
    <source>
        <dbReference type="WBParaSite" id="ES5_v2.g5322.t1"/>
    </source>
</evidence>
<protein>
    <submittedName>
        <fullName evidence="2">Uncharacterized protein</fullName>
    </submittedName>
</protein>
<evidence type="ECO:0000313" key="1">
    <source>
        <dbReference type="Proteomes" id="UP000887579"/>
    </source>
</evidence>
<reference evidence="2" key="1">
    <citation type="submission" date="2022-11" db="UniProtKB">
        <authorList>
            <consortium name="WormBaseParasite"/>
        </authorList>
    </citation>
    <scope>IDENTIFICATION</scope>
</reference>